<sequence>MSLPRRKTKATKGVGSAWAWAKEVARVGKRTGQRRRHDLRRAYPTRSTSFLVL</sequence>
<dbReference type="EMBL" id="OIVN01000756">
    <property type="protein sequence ID" value="SPC85079.1"/>
    <property type="molecule type" value="Genomic_DNA"/>
</dbReference>
<proteinExistence type="predicted"/>
<protein>
    <submittedName>
        <fullName evidence="1">Uncharacterized protein</fullName>
    </submittedName>
</protein>
<reference evidence="1" key="1">
    <citation type="submission" date="2018-02" db="EMBL/GenBank/DDBJ databases">
        <authorList>
            <person name="Cohen D.B."/>
            <person name="Kent A.D."/>
        </authorList>
    </citation>
    <scope>NUCLEOTIDE SEQUENCE</scope>
</reference>
<dbReference type="AlphaFoldDB" id="A0A2N9FDY6"/>
<name>A0A2N9FDY6_FAGSY</name>
<evidence type="ECO:0000313" key="1">
    <source>
        <dbReference type="EMBL" id="SPC85079.1"/>
    </source>
</evidence>
<accession>A0A2N9FDY6</accession>
<gene>
    <name evidence="1" type="ORF">FSB_LOCUS12961</name>
</gene>
<organism evidence="1">
    <name type="scientific">Fagus sylvatica</name>
    <name type="common">Beechnut</name>
    <dbReference type="NCBI Taxonomy" id="28930"/>
    <lineage>
        <taxon>Eukaryota</taxon>
        <taxon>Viridiplantae</taxon>
        <taxon>Streptophyta</taxon>
        <taxon>Embryophyta</taxon>
        <taxon>Tracheophyta</taxon>
        <taxon>Spermatophyta</taxon>
        <taxon>Magnoliopsida</taxon>
        <taxon>eudicotyledons</taxon>
        <taxon>Gunneridae</taxon>
        <taxon>Pentapetalae</taxon>
        <taxon>rosids</taxon>
        <taxon>fabids</taxon>
        <taxon>Fagales</taxon>
        <taxon>Fagaceae</taxon>
        <taxon>Fagus</taxon>
    </lineage>
</organism>